<dbReference type="SUPFAM" id="SSF52777">
    <property type="entry name" value="CoA-dependent acyltransferases"/>
    <property type="match status" value="6"/>
</dbReference>
<dbReference type="EMBL" id="RAWI01000178">
    <property type="protein sequence ID" value="RKI03375.1"/>
    <property type="molecule type" value="Genomic_DNA"/>
</dbReference>
<dbReference type="InterPro" id="IPR009081">
    <property type="entry name" value="PP-bd_ACP"/>
</dbReference>
<evidence type="ECO:0000256" key="1">
    <source>
        <dbReference type="ARBA" id="ARBA00001957"/>
    </source>
</evidence>
<dbReference type="PROSITE" id="PS00455">
    <property type="entry name" value="AMP_BINDING"/>
    <property type="match status" value="2"/>
</dbReference>
<dbReference type="SUPFAM" id="SSF56801">
    <property type="entry name" value="Acetyl-CoA synthetase-like"/>
    <property type="match status" value="2"/>
</dbReference>
<evidence type="ECO:0000313" key="7">
    <source>
        <dbReference type="Proteomes" id="UP000278907"/>
    </source>
</evidence>
<evidence type="ECO:0000259" key="5">
    <source>
        <dbReference type="PROSITE" id="PS50075"/>
    </source>
</evidence>
<dbReference type="Pfam" id="PF00501">
    <property type="entry name" value="AMP-binding"/>
    <property type="match status" value="2"/>
</dbReference>
<evidence type="ECO:0000256" key="2">
    <source>
        <dbReference type="ARBA" id="ARBA00022450"/>
    </source>
</evidence>
<dbReference type="InterPro" id="IPR020845">
    <property type="entry name" value="AMP-binding_CS"/>
</dbReference>
<dbReference type="Pfam" id="PF13193">
    <property type="entry name" value="AMP-binding_C"/>
    <property type="match status" value="1"/>
</dbReference>
<dbReference type="PANTHER" id="PTHR45527">
    <property type="entry name" value="NONRIBOSOMAL PEPTIDE SYNTHETASE"/>
    <property type="match status" value="1"/>
</dbReference>
<dbReference type="Gene3D" id="3.30.300.30">
    <property type="match status" value="1"/>
</dbReference>
<protein>
    <submittedName>
        <fullName evidence="6">Amino acid adenylation domain-containing protein</fullName>
    </submittedName>
</protein>
<name>A0ABX9QG43_9BACT</name>
<dbReference type="SMART" id="SM00823">
    <property type="entry name" value="PKS_PP"/>
    <property type="match status" value="1"/>
</dbReference>
<dbReference type="Gene3D" id="1.10.1200.10">
    <property type="entry name" value="ACP-like"/>
    <property type="match status" value="1"/>
</dbReference>
<dbReference type="InterPro" id="IPR010071">
    <property type="entry name" value="AA_adenyl_dom"/>
</dbReference>
<dbReference type="NCBIfam" id="TIGR01733">
    <property type="entry name" value="AA-adenyl-dom"/>
    <property type="match status" value="1"/>
</dbReference>
<organism evidence="6 7">
    <name type="scientific">Corallococcus praedator</name>
    <dbReference type="NCBI Taxonomy" id="2316724"/>
    <lineage>
        <taxon>Bacteria</taxon>
        <taxon>Pseudomonadati</taxon>
        <taxon>Myxococcota</taxon>
        <taxon>Myxococcia</taxon>
        <taxon>Myxococcales</taxon>
        <taxon>Cystobacterineae</taxon>
        <taxon>Myxococcaceae</taxon>
        <taxon>Corallococcus</taxon>
    </lineage>
</organism>
<evidence type="ECO:0000256" key="4">
    <source>
        <dbReference type="ARBA" id="ARBA00022737"/>
    </source>
</evidence>
<dbReference type="InterPro" id="IPR001242">
    <property type="entry name" value="Condensation_dom"/>
</dbReference>
<dbReference type="InterPro" id="IPR020806">
    <property type="entry name" value="PKS_PP-bd"/>
</dbReference>
<dbReference type="PROSITE" id="PS50075">
    <property type="entry name" value="CARRIER"/>
    <property type="match status" value="1"/>
</dbReference>
<dbReference type="InterPro" id="IPR025110">
    <property type="entry name" value="AMP-bd_C"/>
</dbReference>
<dbReference type="Gene3D" id="3.40.50.980">
    <property type="match status" value="4"/>
</dbReference>
<keyword evidence="4" id="KW-0677">Repeat</keyword>
<dbReference type="Pfam" id="PF00668">
    <property type="entry name" value="Condensation"/>
    <property type="match status" value="3"/>
</dbReference>
<dbReference type="Pfam" id="PF00550">
    <property type="entry name" value="PP-binding"/>
    <property type="match status" value="1"/>
</dbReference>
<dbReference type="NCBIfam" id="TIGR01720">
    <property type="entry name" value="NRPS-para261"/>
    <property type="match status" value="1"/>
</dbReference>
<comment type="cofactor">
    <cofactor evidence="1">
        <name>pantetheine 4'-phosphate</name>
        <dbReference type="ChEBI" id="CHEBI:47942"/>
    </cofactor>
</comment>
<dbReference type="Gene3D" id="2.30.38.10">
    <property type="entry name" value="Luciferase, Domain 3"/>
    <property type="match status" value="1"/>
</dbReference>
<dbReference type="InterPro" id="IPR023213">
    <property type="entry name" value="CAT-like_dom_sf"/>
</dbReference>
<feature type="domain" description="Carrier" evidence="5">
    <location>
        <begin position="1009"/>
        <end position="1083"/>
    </location>
</feature>
<accession>A0ABX9QG43</accession>
<keyword evidence="2" id="KW-0596">Phosphopantetheine</keyword>
<dbReference type="InterPro" id="IPR036736">
    <property type="entry name" value="ACP-like_sf"/>
</dbReference>
<dbReference type="InterPro" id="IPR045851">
    <property type="entry name" value="AMP-bd_C_sf"/>
</dbReference>
<feature type="non-terminal residue" evidence="6">
    <location>
        <position position="2303"/>
    </location>
</feature>
<sequence length="2303" mass="253192">MSNDLQKRLAALPPEKRELLLRKLGKAAPRETLTPRPRTGNRFPLSFTQQRLWFLDQLEPGSTVYNIPMALRVEGALDASVLERALEEVVRRHEALRTVFLNEEGQAVQEVLPAPRLPLATVDLRSRPAAERESEAQRLVDTETLRPFDLAKGPLLRTLLLQLGNTDHLLLLTVHHIVSDGGSMDVLLRELIVLYLSFAAGRPSPLPEPPLQYADYALWQREHLQGEVLDKQLAYWKTQLGDASRLLELPTDRPRPPVRSTRGANQPVRLGRAASDALMALCAKENVTPFMALLAAFQLLLHRYSGQPDISVGTPIAGRDRAELEELFGFFANTLVLRTRLSERMTGRQLLAHVREVALGAFGHAEVPFEKLVEVLQPVRSLSHTPLFQVMFTLQREAKTAPSLPGLTFRLIQADGQLAKFDLNLTLAELPGGFAGALEYNTDLFDAATAARIAEHLRVLVEGLTAHPDRPVAELPLLTPAERHQLLVTWNDTHADTPRDTCLHTLVEAQVARTPDAVAVEFGGQHLTYRELDLRANRLAHVLRSRGVGPETRVALCVERSLELAVGLLGILKAGGAYVPLSPDYPAARLAFMWEDAAPHVLLTQRHLLERLPVRDARVVCLDSEEAFGTEARSDAPDSGVRAQNAAYVLYTSGSTGQPKGVVITHRALANHMAWLLSEFHLGPDDRVLLKTPLSFDASVWECWAPLLSGGRLLIAPPEAHRDGALLLETVVQGQVTVLQLVPSLLRALLEEPGLAQATRLRLLFCGGEALASELEPLLRARLPRVTLVNLYGPTEATIDATWARCPTPSTGRTVPLGRPIANTRVYLLDPHLQPVPVGVHGELYLGGEGLARGYHARPALSAERFLPDPFGTTPGARLYRTGDVARYLPDGNLEFIGRKDAQVKVRGFRIETGEVEATLREHASVAQAVVLVREDAPGVRRLVAYVTGTAPDADTLRGFLASRLPEHLVPAAFVSLTELPLSPNGKVDRKALPAPEQPGALSERAFVAPRDEVEQALADIWARLLGRERVGIHDNFFELGGDSIISLQVVARARQVGLHLTPRQLFQRQTLAELAPTVTAARGATSEQGPVTGPVPLTPIQRAFFERDLPEPHHYNQAVLLELREPVDAALLEQAVRKLVEHHDALRLRFVRAGTGWEQRNAGLDATGSLHRVDLSAVPESEQAAALEQAAAKLQAAFRLSEGPLLRAALFDPGHARPRSLLVIIHHLAVDGVSWRMLLEDVSTAYEQLRRGEPVVLPLKTTSFKAWAERLEAHAKSDALEAERAFWLSDARREPRPLPVDHAGENTLASARDVSVSLDAEETRVLLREVPAAWRARIDDVLLTALARALSAWTGEHRHLVDLEGHGREELFDDVDVSRTVGWFTAMVPVLLEAPTADVGGALLAVRDGLRQVPNRGLGHGLLLAMGRDDTSRALRALPRAQVLFNYLGQLDVAAASSPLFAKARTPDGGMISPRGHRSHLLEVNGLVIEGRLRLGWTYSENVHDRATVEALAAHFVSALRALIAERGSSQALRYTPADFPLARLESATLDALLPAGQAIEDVYPLSPMQQGMLFHTIVGAATGEYFQQIAWTFHAPMDLPAFRRAWEAVLDRHAILRTGFHWQELPQPLQVVHARVDLPWTENDLRGLSATEQQERMDAFLREDHARGFDLARPPLLRVTVMRLDEHVYRFVWSLHHLLLDGWSVGLLLQDLFGTYEALRSGREARLERAPSFRDFIAWLGQQDEAASEAWWRRTLAGFQAPTPLPGRAPDRSRKEAPEMVEHVLAVSEPTTKALTGFTRQHHLTMNTLIQAAWALVLGRHAGEEDVVFGATVAGRPAELPHVESVMGLFINSLPVRVRLPPDAAILPWLQGLQAQLAESRQHEHCALLRIQGWSELPRGTPLFESLVVFENFPVDASVRDRVGRQDLRDVRMMERKTFPLNLVVLPGSELMLKLTVDSSRLDADTARRLLQHMRAALEGWVGSAKRLDEVSLLAEEERQQTLIAWNDTRQVLSDESLVHHLFQAQAERTPLAHAAAFGGQHLTYRELDARANRLAHHLRSFGVGPETRVGLFLERSLDVPVALLAILKAGGAFVPLDPAYPASRTAFILEDAGVPLVLTQDSLADELPSGIQLLCLDSDADAIARRPDSPPDVRVFDDSLAYVIYTSGSTGTPKGALLLHKGLANTALAAVKAHRFHANSRVLQFASPAFDASVCEVFSTLLSGACLVLAARDALLPELPLRQLLESQAVTAATLTPSVLAQLSEAGLPLLETVISAGEALPPATAQRWSQGRTLLNAYG</sequence>
<dbReference type="SUPFAM" id="SSF47336">
    <property type="entry name" value="ACP-like"/>
    <property type="match status" value="1"/>
</dbReference>
<dbReference type="CDD" id="cd19531">
    <property type="entry name" value="LCL_NRPS-like"/>
    <property type="match status" value="1"/>
</dbReference>
<dbReference type="Proteomes" id="UP000278907">
    <property type="component" value="Unassembled WGS sequence"/>
</dbReference>
<gene>
    <name evidence="6" type="ORF">D7Y13_22180</name>
</gene>
<dbReference type="RefSeq" id="WP_120630770.1">
    <property type="nucleotide sequence ID" value="NZ_RAWI01000178.1"/>
</dbReference>
<dbReference type="PROSITE" id="PS00012">
    <property type="entry name" value="PHOSPHOPANTETHEINE"/>
    <property type="match status" value="1"/>
</dbReference>
<evidence type="ECO:0000256" key="3">
    <source>
        <dbReference type="ARBA" id="ARBA00022553"/>
    </source>
</evidence>
<comment type="caution">
    <text evidence="6">The sequence shown here is derived from an EMBL/GenBank/DDBJ whole genome shotgun (WGS) entry which is preliminary data.</text>
</comment>
<keyword evidence="3" id="KW-0597">Phosphoprotein</keyword>
<dbReference type="PANTHER" id="PTHR45527:SF1">
    <property type="entry name" value="FATTY ACID SYNTHASE"/>
    <property type="match status" value="1"/>
</dbReference>
<keyword evidence="7" id="KW-1185">Reference proteome</keyword>
<dbReference type="InterPro" id="IPR010060">
    <property type="entry name" value="NRPS_synth"/>
</dbReference>
<dbReference type="CDD" id="cd19543">
    <property type="entry name" value="DCL_NRPS"/>
    <property type="match status" value="1"/>
</dbReference>
<dbReference type="CDD" id="cd05930">
    <property type="entry name" value="A_NRPS"/>
    <property type="match status" value="1"/>
</dbReference>
<dbReference type="InterPro" id="IPR000873">
    <property type="entry name" value="AMP-dep_synth/lig_dom"/>
</dbReference>
<evidence type="ECO:0000313" key="6">
    <source>
        <dbReference type="EMBL" id="RKI03375.1"/>
    </source>
</evidence>
<dbReference type="Gene3D" id="3.30.559.10">
    <property type="entry name" value="Chloramphenicol acetyltransferase-like domain"/>
    <property type="match status" value="3"/>
</dbReference>
<dbReference type="CDD" id="cd19534">
    <property type="entry name" value="E_NRPS"/>
    <property type="match status" value="1"/>
</dbReference>
<dbReference type="InterPro" id="IPR006162">
    <property type="entry name" value="Ppantetheine_attach_site"/>
</dbReference>
<reference evidence="6 7" key="1">
    <citation type="submission" date="2018-09" db="EMBL/GenBank/DDBJ databases">
        <authorList>
            <person name="Livingstone P.G."/>
            <person name="Whitworth D.E."/>
        </authorList>
    </citation>
    <scope>NUCLEOTIDE SEQUENCE [LARGE SCALE GENOMIC DNA]</scope>
    <source>
        <strain evidence="6 7">CA031B</strain>
    </source>
</reference>
<dbReference type="Gene3D" id="3.30.559.30">
    <property type="entry name" value="Nonribosomal peptide synthetase, condensation domain"/>
    <property type="match status" value="3"/>
</dbReference>
<proteinExistence type="predicted"/>